<evidence type="ECO:0000259" key="1">
    <source>
        <dbReference type="Pfam" id="PF03358"/>
    </source>
</evidence>
<dbReference type="InterPro" id="IPR050712">
    <property type="entry name" value="NAD(P)H-dep_reductase"/>
</dbReference>
<proteinExistence type="predicted"/>
<protein>
    <submittedName>
        <fullName evidence="2">FMN reductase</fullName>
    </submittedName>
</protein>
<accession>A0ABQ1QG54</accession>
<dbReference type="InterPro" id="IPR029039">
    <property type="entry name" value="Flavoprotein-like_sf"/>
</dbReference>
<gene>
    <name evidence="2" type="ORF">GCM10007231_27570</name>
</gene>
<dbReference type="SUPFAM" id="SSF52218">
    <property type="entry name" value="Flavoproteins"/>
    <property type="match status" value="1"/>
</dbReference>
<dbReference type="Proteomes" id="UP000630594">
    <property type="component" value="Unassembled WGS sequence"/>
</dbReference>
<evidence type="ECO:0000313" key="3">
    <source>
        <dbReference type="Proteomes" id="UP000630594"/>
    </source>
</evidence>
<evidence type="ECO:0000313" key="2">
    <source>
        <dbReference type="EMBL" id="GGD26648.1"/>
    </source>
</evidence>
<organism evidence="2 3">
    <name type="scientific">Nocardioides daphniae</name>
    <dbReference type="NCBI Taxonomy" id="402297"/>
    <lineage>
        <taxon>Bacteria</taxon>
        <taxon>Bacillati</taxon>
        <taxon>Actinomycetota</taxon>
        <taxon>Actinomycetes</taxon>
        <taxon>Propionibacteriales</taxon>
        <taxon>Nocardioidaceae</taxon>
        <taxon>Nocardioides</taxon>
    </lineage>
</organism>
<sequence length="194" mass="20448">MVNYRGARTYSKESFVTVKIGYLVGSLSSISINRATFEAVRKNAPEGVEITEISIADLPLYSQDHDHDFPEVARQLKSAIEAADAVVVATPTFNDSFSGVAKNAIDWASRPWGQHSFNGKPVAVAGSSIAPHGGTPGTTAMAAVLAFGEAKVLETPFNLNVTETTFTPDGDFADDEVRAEAKAFIAALAGNAAV</sequence>
<dbReference type="Gene3D" id="3.40.50.360">
    <property type="match status" value="1"/>
</dbReference>
<dbReference type="InterPro" id="IPR005025">
    <property type="entry name" value="FMN_Rdtase-like_dom"/>
</dbReference>
<dbReference type="PANTHER" id="PTHR30543:SF21">
    <property type="entry name" value="NAD(P)H-DEPENDENT FMN REDUCTASE LOT6"/>
    <property type="match status" value="1"/>
</dbReference>
<dbReference type="EMBL" id="BMCK01000004">
    <property type="protein sequence ID" value="GGD26648.1"/>
    <property type="molecule type" value="Genomic_DNA"/>
</dbReference>
<dbReference type="PANTHER" id="PTHR30543">
    <property type="entry name" value="CHROMATE REDUCTASE"/>
    <property type="match status" value="1"/>
</dbReference>
<feature type="domain" description="NADPH-dependent FMN reductase-like" evidence="1">
    <location>
        <begin position="18"/>
        <end position="155"/>
    </location>
</feature>
<comment type="caution">
    <text evidence="2">The sequence shown here is derived from an EMBL/GenBank/DDBJ whole genome shotgun (WGS) entry which is preliminary data.</text>
</comment>
<dbReference type="Pfam" id="PF03358">
    <property type="entry name" value="FMN_red"/>
    <property type="match status" value="1"/>
</dbReference>
<keyword evidence="3" id="KW-1185">Reference proteome</keyword>
<name>A0ABQ1QG54_9ACTN</name>
<reference evidence="3" key="1">
    <citation type="journal article" date="2019" name="Int. J. Syst. Evol. Microbiol.">
        <title>The Global Catalogue of Microorganisms (GCM) 10K type strain sequencing project: providing services to taxonomists for standard genome sequencing and annotation.</title>
        <authorList>
            <consortium name="The Broad Institute Genomics Platform"/>
            <consortium name="The Broad Institute Genome Sequencing Center for Infectious Disease"/>
            <person name="Wu L."/>
            <person name="Ma J."/>
        </authorList>
    </citation>
    <scope>NUCLEOTIDE SEQUENCE [LARGE SCALE GENOMIC DNA]</scope>
    <source>
        <strain evidence="3">CCM 7403</strain>
    </source>
</reference>